<accession>A0ABP7V367</accession>
<evidence type="ECO:0000256" key="1">
    <source>
        <dbReference type="ARBA" id="ARBA00004127"/>
    </source>
</evidence>
<protein>
    <submittedName>
        <fullName evidence="7">Hemolysin III family protein</fullName>
    </submittedName>
</protein>
<evidence type="ECO:0000256" key="2">
    <source>
        <dbReference type="ARBA" id="ARBA00008488"/>
    </source>
</evidence>
<gene>
    <name evidence="7" type="ORF">GCM10022410_02130</name>
</gene>
<feature type="transmembrane region" description="Helical" evidence="6">
    <location>
        <begin position="132"/>
        <end position="151"/>
    </location>
</feature>
<keyword evidence="5 6" id="KW-0472">Membrane</keyword>
<feature type="transmembrane region" description="Helical" evidence="6">
    <location>
        <begin position="108"/>
        <end position="127"/>
    </location>
</feature>
<name>A0ABP7V367_9BACI</name>
<comment type="subcellular location">
    <subcellularLocation>
        <location evidence="1">Endomembrane system</location>
        <topology evidence="1">Multi-pass membrane protein</topology>
    </subcellularLocation>
</comment>
<proteinExistence type="inferred from homology"/>
<feature type="transmembrane region" description="Helical" evidence="6">
    <location>
        <begin position="21"/>
        <end position="40"/>
    </location>
</feature>
<comment type="caution">
    <text evidence="7">The sequence shown here is derived from an EMBL/GenBank/DDBJ whole genome shotgun (WGS) entry which is preliminary data.</text>
</comment>
<comment type="similarity">
    <text evidence="2">Belongs to the UPF0073 (Hly-III) family.</text>
</comment>
<dbReference type="NCBIfam" id="TIGR01065">
    <property type="entry name" value="hlyIII"/>
    <property type="match status" value="1"/>
</dbReference>
<dbReference type="RefSeq" id="WP_344909558.1">
    <property type="nucleotide sequence ID" value="NZ_BAABDL010000014.1"/>
</dbReference>
<dbReference type="PANTHER" id="PTHR20855">
    <property type="entry name" value="ADIPOR/PROGESTIN RECEPTOR-RELATED"/>
    <property type="match status" value="1"/>
</dbReference>
<keyword evidence="3 6" id="KW-0812">Transmembrane</keyword>
<dbReference type="InterPro" id="IPR005744">
    <property type="entry name" value="Hy-lIII"/>
</dbReference>
<dbReference type="EMBL" id="BAABDL010000014">
    <property type="protein sequence ID" value="GAA4058584.1"/>
    <property type="molecule type" value="Genomic_DNA"/>
</dbReference>
<feature type="transmembrane region" description="Helical" evidence="6">
    <location>
        <begin position="163"/>
        <end position="182"/>
    </location>
</feature>
<keyword evidence="4 6" id="KW-1133">Transmembrane helix</keyword>
<feature type="transmembrane region" description="Helical" evidence="6">
    <location>
        <begin position="194"/>
        <end position="212"/>
    </location>
</feature>
<evidence type="ECO:0000256" key="3">
    <source>
        <dbReference type="ARBA" id="ARBA00022692"/>
    </source>
</evidence>
<evidence type="ECO:0000313" key="8">
    <source>
        <dbReference type="Proteomes" id="UP001501734"/>
    </source>
</evidence>
<dbReference type="PANTHER" id="PTHR20855:SF129">
    <property type="entry name" value="HEMOLYSIN-3 HOMOLOG"/>
    <property type="match status" value="1"/>
</dbReference>
<dbReference type="InterPro" id="IPR004254">
    <property type="entry name" value="AdipoR/HlyIII-related"/>
</dbReference>
<organism evidence="7 8">
    <name type="scientific">Amphibacillus indicireducens</name>
    <dbReference type="NCBI Taxonomy" id="1076330"/>
    <lineage>
        <taxon>Bacteria</taxon>
        <taxon>Bacillati</taxon>
        <taxon>Bacillota</taxon>
        <taxon>Bacilli</taxon>
        <taxon>Bacillales</taxon>
        <taxon>Bacillaceae</taxon>
        <taxon>Amphibacillus</taxon>
    </lineage>
</organism>
<dbReference type="Pfam" id="PF03006">
    <property type="entry name" value="HlyIII"/>
    <property type="match status" value="1"/>
</dbReference>
<sequence>MNKVSQFSLGEEIANAITHGVGMVLSIVGLVFLIIFSALYGSAWHVVSFTIFGVTMVFLYTSSTLLHSLPRGRAKDVFEILDHSSIYFFIAGTYTPFLLVAVRGTLGWTLFGIVWGVAIAGTIFKVFFVKRFVLVSTVLYVAMGWLIVFTWPTLTEQLARNGIILLIIGGLFYTLGAIFYVWRFFKYHHMVWHLFVLTGTILHYFTVLIYLLPIEV</sequence>
<evidence type="ECO:0000256" key="6">
    <source>
        <dbReference type="SAM" id="Phobius"/>
    </source>
</evidence>
<feature type="transmembrane region" description="Helical" evidence="6">
    <location>
        <begin position="86"/>
        <end position="102"/>
    </location>
</feature>
<evidence type="ECO:0000256" key="5">
    <source>
        <dbReference type="ARBA" id="ARBA00023136"/>
    </source>
</evidence>
<feature type="transmembrane region" description="Helical" evidence="6">
    <location>
        <begin position="46"/>
        <end position="66"/>
    </location>
</feature>
<dbReference type="Proteomes" id="UP001501734">
    <property type="component" value="Unassembled WGS sequence"/>
</dbReference>
<evidence type="ECO:0000256" key="4">
    <source>
        <dbReference type="ARBA" id="ARBA00022989"/>
    </source>
</evidence>
<keyword evidence="8" id="KW-1185">Reference proteome</keyword>
<reference evidence="8" key="1">
    <citation type="journal article" date="2019" name="Int. J. Syst. Evol. Microbiol.">
        <title>The Global Catalogue of Microorganisms (GCM) 10K type strain sequencing project: providing services to taxonomists for standard genome sequencing and annotation.</title>
        <authorList>
            <consortium name="The Broad Institute Genomics Platform"/>
            <consortium name="The Broad Institute Genome Sequencing Center for Infectious Disease"/>
            <person name="Wu L."/>
            <person name="Ma J."/>
        </authorList>
    </citation>
    <scope>NUCLEOTIDE SEQUENCE [LARGE SCALE GENOMIC DNA]</scope>
    <source>
        <strain evidence="8">JCM 17250</strain>
    </source>
</reference>
<evidence type="ECO:0000313" key="7">
    <source>
        <dbReference type="EMBL" id="GAA4058584.1"/>
    </source>
</evidence>